<dbReference type="Pfam" id="PF04324">
    <property type="entry name" value="Fer2_BFD"/>
    <property type="match status" value="1"/>
</dbReference>
<comment type="caution">
    <text evidence="2">The sequence shown here is derived from an EMBL/GenBank/DDBJ whole genome shotgun (WGS) entry which is preliminary data.</text>
</comment>
<name>A0A0W7WQL3_9RHOB</name>
<dbReference type="STRING" id="1685382.AVJ23_03615"/>
<keyword evidence="3" id="KW-1185">Reference proteome</keyword>
<accession>A0A0W7WQL3</accession>
<dbReference type="InterPro" id="IPR007419">
    <property type="entry name" value="BFD-like_2Fe2S-bd_dom"/>
</dbReference>
<gene>
    <name evidence="2" type="ORF">AVJ23_03615</name>
</gene>
<evidence type="ECO:0000259" key="1">
    <source>
        <dbReference type="Pfam" id="PF04324"/>
    </source>
</evidence>
<dbReference type="InterPro" id="IPR041854">
    <property type="entry name" value="BFD-like_2Fe2S-bd_dom_sf"/>
</dbReference>
<protein>
    <recommendedName>
        <fullName evidence="1">BFD-like [2Fe-2S]-binding domain-containing protein</fullName>
    </recommendedName>
</protein>
<evidence type="ECO:0000313" key="2">
    <source>
        <dbReference type="EMBL" id="KUF12807.1"/>
    </source>
</evidence>
<dbReference type="OrthoDB" id="7428628at2"/>
<dbReference type="Gene3D" id="1.10.10.1100">
    <property type="entry name" value="BFD-like [2Fe-2S]-binding domain"/>
    <property type="match status" value="1"/>
</dbReference>
<dbReference type="AlphaFoldDB" id="A0A0W7WQL3"/>
<dbReference type="Proteomes" id="UP000054396">
    <property type="component" value="Unassembled WGS sequence"/>
</dbReference>
<reference evidence="2 3" key="1">
    <citation type="submission" date="2015-12" db="EMBL/GenBank/DDBJ databases">
        <authorList>
            <person name="Shamseldin A."/>
            <person name="Moawad H."/>
            <person name="Abd El-Rahim W.M."/>
            <person name="Sadowsky M.J."/>
        </authorList>
    </citation>
    <scope>NUCLEOTIDE SEQUENCE [LARGE SCALE GENOMIC DNA]</scope>
    <source>
        <strain evidence="2 3">SJ5A-1</strain>
    </source>
</reference>
<organism evidence="2 3">
    <name type="scientific">Pseudoponticoccus marisrubri</name>
    <dbReference type="NCBI Taxonomy" id="1685382"/>
    <lineage>
        <taxon>Bacteria</taxon>
        <taxon>Pseudomonadati</taxon>
        <taxon>Pseudomonadota</taxon>
        <taxon>Alphaproteobacteria</taxon>
        <taxon>Rhodobacterales</taxon>
        <taxon>Roseobacteraceae</taxon>
        <taxon>Pseudoponticoccus</taxon>
    </lineage>
</organism>
<dbReference type="RefSeq" id="WP_058860750.1">
    <property type="nucleotide sequence ID" value="NZ_LPXO01000001.1"/>
</dbReference>
<dbReference type="EMBL" id="LPXO01000001">
    <property type="protein sequence ID" value="KUF12807.1"/>
    <property type="molecule type" value="Genomic_DNA"/>
</dbReference>
<feature type="domain" description="BFD-like [2Fe-2S]-binding" evidence="1">
    <location>
        <begin position="2"/>
        <end position="51"/>
    </location>
</feature>
<sequence>MIVCHCMNITDKDIDAAIDWMRASDADTLITPGKVYRALGKKADCGGCLPLFVSTMARNENLEVPAELRALRNPGKFRHIP</sequence>
<proteinExistence type="predicted"/>
<evidence type="ECO:0000313" key="3">
    <source>
        <dbReference type="Proteomes" id="UP000054396"/>
    </source>
</evidence>